<name>A0AAD7JWK5_9AGAR</name>
<dbReference type="Proteomes" id="UP001215598">
    <property type="component" value="Unassembled WGS sequence"/>
</dbReference>
<gene>
    <name evidence="1" type="ORF">B0H16DRAFT_148412</name>
</gene>
<evidence type="ECO:0000313" key="1">
    <source>
        <dbReference type="EMBL" id="KAJ7773401.1"/>
    </source>
</evidence>
<comment type="caution">
    <text evidence="1">The sequence shown here is derived from an EMBL/GenBank/DDBJ whole genome shotgun (WGS) entry which is preliminary data.</text>
</comment>
<dbReference type="AlphaFoldDB" id="A0AAD7JWK5"/>
<evidence type="ECO:0000313" key="2">
    <source>
        <dbReference type="Proteomes" id="UP001215598"/>
    </source>
</evidence>
<keyword evidence="2" id="KW-1185">Reference proteome</keyword>
<organism evidence="1 2">
    <name type="scientific">Mycena metata</name>
    <dbReference type="NCBI Taxonomy" id="1033252"/>
    <lineage>
        <taxon>Eukaryota</taxon>
        <taxon>Fungi</taxon>
        <taxon>Dikarya</taxon>
        <taxon>Basidiomycota</taxon>
        <taxon>Agaricomycotina</taxon>
        <taxon>Agaricomycetes</taxon>
        <taxon>Agaricomycetidae</taxon>
        <taxon>Agaricales</taxon>
        <taxon>Marasmiineae</taxon>
        <taxon>Mycenaceae</taxon>
        <taxon>Mycena</taxon>
    </lineage>
</organism>
<accession>A0AAD7JWK5</accession>
<reference evidence="1" key="1">
    <citation type="submission" date="2023-03" db="EMBL/GenBank/DDBJ databases">
        <title>Massive genome expansion in bonnet fungi (Mycena s.s.) driven by repeated elements and novel gene families across ecological guilds.</title>
        <authorList>
            <consortium name="Lawrence Berkeley National Laboratory"/>
            <person name="Harder C.B."/>
            <person name="Miyauchi S."/>
            <person name="Viragh M."/>
            <person name="Kuo A."/>
            <person name="Thoen E."/>
            <person name="Andreopoulos B."/>
            <person name="Lu D."/>
            <person name="Skrede I."/>
            <person name="Drula E."/>
            <person name="Henrissat B."/>
            <person name="Morin E."/>
            <person name="Kohler A."/>
            <person name="Barry K."/>
            <person name="LaButti K."/>
            <person name="Morin E."/>
            <person name="Salamov A."/>
            <person name="Lipzen A."/>
            <person name="Mereny Z."/>
            <person name="Hegedus B."/>
            <person name="Baldrian P."/>
            <person name="Stursova M."/>
            <person name="Weitz H."/>
            <person name="Taylor A."/>
            <person name="Grigoriev I.V."/>
            <person name="Nagy L.G."/>
            <person name="Martin F."/>
            <person name="Kauserud H."/>
        </authorList>
    </citation>
    <scope>NUCLEOTIDE SEQUENCE</scope>
    <source>
        <strain evidence="1">CBHHK182m</strain>
    </source>
</reference>
<dbReference type="EMBL" id="JARKIB010000013">
    <property type="protein sequence ID" value="KAJ7773401.1"/>
    <property type="molecule type" value="Genomic_DNA"/>
</dbReference>
<proteinExistence type="predicted"/>
<sequence length="168" mass="18243">MVASRPRFSDVHIRRLSGVFSERFHLPLAALCVLSTLGRAALSPELAPSLCRRSARFAGFGSTRYVVCLLAPSKSNSSLQGRDVSNTISAASLVKVATDLSSSIAARPRTTAELTAVDVRLFSLFLLPLLNKISGSLSGTSFSNQLPQVPFPAHTRLVKFRWVDVRMK</sequence>
<protein>
    <submittedName>
        <fullName evidence="1">Uncharacterized protein</fullName>
    </submittedName>
</protein>